<dbReference type="InterPro" id="IPR001045">
    <property type="entry name" value="Spermi_synthase"/>
</dbReference>
<dbReference type="InterPro" id="IPR030374">
    <property type="entry name" value="PABS"/>
</dbReference>
<keyword evidence="9" id="KW-1185">Reference proteome</keyword>
<dbReference type="Gene3D" id="3.40.50.150">
    <property type="entry name" value="Vaccinia Virus protein VP39"/>
    <property type="match status" value="1"/>
</dbReference>
<dbReference type="STRING" id="314278.NB231_07317"/>
<comment type="caution">
    <text evidence="8">The sequence shown here is derived from an EMBL/GenBank/DDBJ whole genome shotgun (WGS) entry which is preliminary data.</text>
</comment>
<evidence type="ECO:0000256" key="2">
    <source>
        <dbReference type="ARBA" id="ARBA00022679"/>
    </source>
</evidence>
<accession>A4BUM3</accession>
<dbReference type="EMBL" id="AAOF01000019">
    <property type="protein sequence ID" value="EAR20589.1"/>
    <property type="molecule type" value="Genomic_DNA"/>
</dbReference>
<keyword evidence="5" id="KW-0812">Transmembrane</keyword>
<dbReference type="GO" id="GO:0010487">
    <property type="term" value="F:thermospermine synthase activity"/>
    <property type="evidence" value="ECO:0007669"/>
    <property type="project" value="TreeGrafter"/>
</dbReference>
<dbReference type="PANTHER" id="PTHR43317">
    <property type="entry name" value="THERMOSPERMINE SYNTHASE ACAULIS5"/>
    <property type="match status" value="1"/>
</dbReference>
<dbReference type="EC" id="2.5.1.16" evidence="5"/>
<gene>
    <name evidence="5" type="primary">speE</name>
    <name evidence="8" type="ORF">NB231_07317</name>
</gene>
<comment type="subunit">
    <text evidence="5">Homodimer or homotetramer.</text>
</comment>
<keyword evidence="4 5" id="KW-0620">Polyamine biosynthesis</keyword>
<comment type="similarity">
    <text evidence="1 5">Belongs to the spermidine/spermine synthase family.</text>
</comment>
<dbReference type="GO" id="GO:0004766">
    <property type="term" value="F:spermidine synthase activity"/>
    <property type="evidence" value="ECO:0007669"/>
    <property type="project" value="UniProtKB-UniRule"/>
</dbReference>
<dbReference type="Proteomes" id="UP000003374">
    <property type="component" value="Unassembled WGS sequence"/>
</dbReference>
<dbReference type="UniPathway" id="UPA00248">
    <property type="reaction ID" value="UER00314"/>
</dbReference>
<organism evidence="8 9">
    <name type="scientific">Nitrococcus mobilis Nb-231</name>
    <dbReference type="NCBI Taxonomy" id="314278"/>
    <lineage>
        <taxon>Bacteria</taxon>
        <taxon>Pseudomonadati</taxon>
        <taxon>Pseudomonadota</taxon>
        <taxon>Gammaproteobacteria</taxon>
        <taxon>Chromatiales</taxon>
        <taxon>Ectothiorhodospiraceae</taxon>
        <taxon>Nitrococcus</taxon>
    </lineage>
</organism>
<feature type="active site" description="Proton acceptor" evidence="5 6">
    <location>
        <position position="155"/>
    </location>
</feature>
<evidence type="ECO:0000256" key="5">
    <source>
        <dbReference type="HAMAP-Rule" id="MF_00198"/>
    </source>
</evidence>
<evidence type="ECO:0000256" key="1">
    <source>
        <dbReference type="ARBA" id="ARBA00007867"/>
    </source>
</evidence>
<comment type="catalytic activity">
    <reaction evidence="5">
        <text>S-adenosyl 3-(methylsulfanyl)propylamine + putrescine = S-methyl-5'-thioadenosine + spermidine + H(+)</text>
        <dbReference type="Rhea" id="RHEA:12721"/>
        <dbReference type="ChEBI" id="CHEBI:15378"/>
        <dbReference type="ChEBI" id="CHEBI:17509"/>
        <dbReference type="ChEBI" id="CHEBI:57443"/>
        <dbReference type="ChEBI" id="CHEBI:57834"/>
        <dbReference type="ChEBI" id="CHEBI:326268"/>
        <dbReference type="EC" id="2.5.1.16"/>
    </reaction>
</comment>
<dbReference type="CDD" id="cd02440">
    <property type="entry name" value="AdoMet_MTases"/>
    <property type="match status" value="1"/>
</dbReference>
<keyword evidence="2 5" id="KW-0808">Transferase</keyword>
<dbReference type="Gene3D" id="2.30.140.10">
    <property type="entry name" value="Spermidine synthase, tetramerisation domain"/>
    <property type="match status" value="1"/>
</dbReference>
<dbReference type="InterPro" id="IPR037163">
    <property type="entry name" value="Spermidine_synt_N_sf"/>
</dbReference>
<dbReference type="SUPFAM" id="SSF53335">
    <property type="entry name" value="S-adenosyl-L-methionine-dependent methyltransferases"/>
    <property type="match status" value="1"/>
</dbReference>
<dbReference type="Pfam" id="PF01564">
    <property type="entry name" value="Spermine_synth"/>
    <property type="match status" value="1"/>
</dbReference>
<reference evidence="8 9" key="1">
    <citation type="submission" date="2006-02" db="EMBL/GenBank/DDBJ databases">
        <authorList>
            <person name="Waterbury J."/>
            <person name="Ferriera S."/>
            <person name="Johnson J."/>
            <person name="Kravitz S."/>
            <person name="Halpern A."/>
            <person name="Remington K."/>
            <person name="Beeson K."/>
            <person name="Tran B."/>
            <person name="Rogers Y.-H."/>
            <person name="Friedman R."/>
            <person name="Venter J.C."/>
        </authorList>
    </citation>
    <scope>NUCLEOTIDE SEQUENCE [LARGE SCALE GENOMIC DNA]</scope>
    <source>
        <strain evidence="8 9">Nb-231</strain>
    </source>
</reference>
<feature type="transmembrane region" description="Helical" evidence="5">
    <location>
        <begin position="261"/>
        <end position="281"/>
    </location>
</feature>
<feature type="binding site" evidence="5">
    <location>
        <position position="30"/>
    </location>
    <ligand>
        <name>S-methyl-5'-thioadenosine</name>
        <dbReference type="ChEBI" id="CHEBI:17509"/>
    </ligand>
</feature>
<keyword evidence="5" id="KW-0472">Membrane</keyword>
<dbReference type="GO" id="GO:0005886">
    <property type="term" value="C:plasma membrane"/>
    <property type="evidence" value="ECO:0007669"/>
    <property type="project" value="UniProtKB-SubCell"/>
</dbReference>
<sequence>MLSYGQNSDNGDRVLRPVVEVLAHGRTAYQEYLFFRSSAHGVCVVLDGDLQSCESDEGIYHETLVHPALLLHPAPRRVLIMGGGEGATAREVLRHQGVEQVVMVDIDREFVELCQHHLADWNREAFADPRLDLQCRDINEFLGENTDNFDVVIGDLVDFEDWDSPTAVLYSRSFYAELRKHLAPGAVLATQAGGLTASSVEGHKWVRATLESEFRNAASYGIVVPSFYHLWSYVIASDEPLPEPGAPPLQLFMERARERTLVLPATGPVALAGAFIFPATLRSRLLTSCKRK</sequence>
<comment type="function">
    <text evidence="5">Catalyzes the irreversible transfer of a propylamine group from the amino donor S-adenosylmethioninamine (decarboxy-AdoMet) to putrescine (1,4-diaminobutane) to yield spermidine.</text>
</comment>
<dbReference type="PANTHER" id="PTHR43317:SF1">
    <property type="entry name" value="THERMOSPERMINE SYNTHASE ACAULIS5"/>
    <property type="match status" value="1"/>
</dbReference>
<keyword evidence="5" id="KW-1133">Transmembrane helix</keyword>
<feature type="binding site" evidence="5">
    <location>
        <position position="61"/>
    </location>
    <ligand>
        <name>spermidine</name>
        <dbReference type="ChEBI" id="CHEBI:57834"/>
    </ligand>
</feature>
<evidence type="ECO:0000313" key="8">
    <source>
        <dbReference type="EMBL" id="EAR20589.1"/>
    </source>
</evidence>
<dbReference type="PROSITE" id="PS51006">
    <property type="entry name" value="PABS_2"/>
    <property type="match status" value="1"/>
</dbReference>
<dbReference type="HOGENOM" id="CLU_048199_0_1_6"/>
<feature type="binding site" evidence="5">
    <location>
        <position position="165"/>
    </location>
    <ligand>
        <name>S-methyl-5'-thioadenosine</name>
        <dbReference type="ChEBI" id="CHEBI:17509"/>
    </ligand>
</feature>
<evidence type="ECO:0000256" key="4">
    <source>
        <dbReference type="ARBA" id="ARBA00023115"/>
    </source>
</evidence>
<evidence type="ECO:0000256" key="3">
    <source>
        <dbReference type="ARBA" id="ARBA00023066"/>
    </source>
</evidence>
<feature type="domain" description="PABS" evidence="7">
    <location>
        <begin position="1"/>
        <end position="238"/>
    </location>
</feature>
<evidence type="ECO:0000313" key="9">
    <source>
        <dbReference type="Proteomes" id="UP000003374"/>
    </source>
</evidence>
<keyword evidence="3 5" id="KW-0745">Spermidine biosynthesis</keyword>
<protein>
    <recommendedName>
        <fullName evidence="5">Polyamine aminopropyltransferase</fullName>
    </recommendedName>
    <alternativeName>
        <fullName evidence="5">Putrescine aminopropyltransferase</fullName>
        <shortName evidence="5">PAPT</shortName>
    </alternativeName>
    <alternativeName>
        <fullName evidence="5">Spermidine synthase</fullName>
        <shortName evidence="5">SPDS</shortName>
        <shortName evidence="5">SPDSY</shortName>
        <ecNumber evidence="5">2.5.1.16</ecNumber>
    </alternativeName>
</protein>
<evidence type="ECO:0000256" key="6">
    <source>
        <dbReference type="PROSITE-ProRule" id="PRU00354"/>
    </source>
</evidence>
<name>A4BUM3_9GAMM</name>
<feature type="binding site" evidence="5">
    <location>
        <position position="105"/>
    </location>
    <ligand>
        <name>S-methyl-5'-thioadenosine</name>
        <dbReference type="ChEBI" id="CHEBI:17509"/>
    </ligand>
</feature>
<proteinExistence type="inferred from homology"/>
<evidence type="ECO:0000259" key="7">
    <source>
        <dbReference type="PROSITE" id="PS51006"/>
    </source>
</evidence>
<comment type="caution">
    <text evidence="5">Lacks conserved residue(s) required for the propagation of feature annotation.</text>
</comment>
<dbReference type="AlphaFoldDB" id="A4BUM3"/>
<comment type="subcellular location">
    <subcellularLocation>
        <location evidence="5">Cell membrane</location>
        <topology evidence="5">Single-pass membrane protein</topology>
    </subcellularLocation>
</comment>
<dbReference type="eggNOG" id="COG0421">
    <property type="taxonomic scope" value="Bacteria"/>
</dbReference>
<dbReference type="HAMAP" id="MF_00198">
    <property type="entry name" value="Spermidine_synth"/>
    <property type="match status" value="1"/>
</dbReference>
<feature type="binding site" evidence="5">
    <location>
        <position position="85"/>
    </location>
    <ligand>
        <name>spermidine</name>
        <dbReference type="ChEBI" id="CHEBI:57834"/>
    </ligand>
</feature>
<keyword evidence="5" id="KW-0963">Cytoplasm</keyword>
<dbReference type="GO" id="GO:0008295">
    <property type="term" value="P:spermidine biosynthetic process"/>
    <property type="evidence" value="ECO:0007669"/>
    <property type="project" value="UniProtKB-UniRule"/>
</dbReference>
<comment type="pathway">
    <text evidence="5">Amine and polyamine biosynthesis; spermidine biosynthesis; spermidine from putrescine: step 1/1.</text>
</comment>
<dbReference type="InterPro" id="IPR029063">
    <property type="entry name" value="SAM-dependent_MTases_sf"/>
</dbReference>
<dbReference type="RefSeq" id="WP_005000962.1">
    <property type="nucleotide sequence ID" value="NZ_CH672427.1"/>
</dbReference>
<dbReference type="OrthoDB" id="5516475at2"/>